<feature type="domain" description="HTH luxR-type" evidence="5">
    <location>
        <begin position="70"/>
        <end position="135"/>
    </location>
</feature>
<accession>A0A1W2GQA1</accession>
<dbReference type="Pfam" id="PF00196">
    <property type="entry name" value="GerE"/>
    <property type="match status" value="1"/>
</dbReference>
<keyword evidence="4" id="KW-0472">Membrane</keyword>
<keyword evidence="3" id="KW-0804">Transcription</keyword>
<evidence type="ECO:0000259" key="5">
    <source>
        <dbReference type="PROSITE" id="PS50043"/>
    </source>
</evidence>
<dbReference type="RefSeq" id="WP_084374500.1">
    <property type="nucleotide sequence ID" value="NZ_FWYF01000005.1"/>
</dbReference>
<dbReference type="GO" id="GO:0006355">
    <property type="term" value="P:regulation of DNA-templated transcription"/>
    <property type="evidence" value="ECO:0007669"/>
    <property type="project" value="InterPro"/>
</dbReference>
<gene>
    <name evidence="6" type="ORF">SAMN04488029_3876</name>
</gene>
<evidence type="ECO:0000256" key="3">
    <source>
        <dbReference type="ARBA" id="ARBA00023163"/>
    </source>
</evidence>
<dbReference type="PANTHER" id="PTHR44688:SF16">
    <property type="entry name" value="DNA-BINDING TRANSCRIPTIONAL ACTIVATOR DEVR_DOSR"/>
    <property type="match status" value="1"/>
</dbReference>
<dbReference type="AlphaFoldDB" id="A0A1W2GQA1"/>
<proteinExistence type="predicted"/>
<dbReference type="Gene3D" id="1.10.10.10">
    <property type="entry name" value="Winged helix-like DNA-binding domain superfamily/Winged helix DNA-binding domain"/>
    <property type="match status" value="1"/>
</dbReference>
<dbReference type="PROSITE" id="PS50043">
    <property type="entry name" value="HTH_LUXR_2"/>
    <property type="match status" value="1"/>
</dbReference>
<keyword evidence="1" id="KW-0805">Transcription regulation</keyword>
<keyword evidence="4" id="KW-1133">Transmembrane helix</keyword>
<name>A0A1W2GQA1_REIFA</name>
<dbReference type="PANTHER" id="PTHR44688">
    <property type="entry name" value="DNA-BINDING TRANSCRIPTIONAL ACTIVATOR DEVR_DOSR"/>
    <property type="match status" value="1"/>
</dbReference>
<dbReference type="InterPro" id="IPR036388">
    <property type="entry name" value="WH-like_DNA-bd_sf"/>
</dbReference>
<dbReference type="Proteomes" id="UP000192472">
    <property type="component" value="Unassembled WGS sequence"/>
</dbReference>
<dbReference type="EMBL" id="FWYF01000005">
    <property type="protein sequence ID" value="SMD38781.1"/>
    <property type="molecule type" value="Genomic_DNA"/>
</dbReference>
<dbReference type="InterPro" id="IPR000792">
    <property type="entry name" value="Tscrpt_reg_LuxR_C"/>
</dbReference>
<evidence type="ECO:0000256" key="2">
    <source>
        <dbReference type="ARBA" id="ARBA00023125"/>
    </source>
</evidence>
<dbReference type="SMART" id="SM00421">
    <property type="entry name" value="HTH_LUXR"/>
    <property type="match status" value="1"/>
</dbReference>
<dbReference type="STRING" id="692418.SAMN04488029_3876"/>
<evidence type="ECO:0000256" key="1">
    <source>
        <dbReference type="ARBA" id="ARBA00023015"/>
    </source>
</evidence>
<evidence type="ECO:0000313" key="7">
    <source>
        <dbReference type="Proteomes" id="UP000192472"/>
    </source>
</evidence>
<evidence type="ECO:0000313" key="6">
    <source>
        <dbReference type="EMBL" id="SMD38781.1"/>
    </source>
</evidence>
<dbReference type="PROSITE" id="PS00622">
    <property type="entry name" value="HTH_LUXR_1"/>
    <property type="match status" value="1"/>
</dbReference>
<feature type="transmembrane region" description="Helical" evidence="4">
    <location>
        <begin position="31"/>
        <end position="53"/>
    </location>
</feature>
<dbReference type="PRINTS" id="PR00038">
    <property type="entry name" value="HTHLUXR"/>
</dbReference>
<dbReference type="OrthoDB" id="9807565at2"/>
<sequence>MKKSAIFIGLSVGLLLTLLNALDYFHLIRVMSFELYAAGVGLLFMVLGIWAGVRLSGSRKQQPLPKVSLENGKKINLSDRELDVLIELNNGLSNQEIADKLFVSLNTVKTHISNLYLKLHAKRRTQALAKAKELRIVE</sequence>
<dbReference type="InterPro" id="IPR016032">
    <property type="entry name" value="Sig_transdc_resp-reg_C-effctor"/>
</dbReference>
<dbReference type="SUPFAM" id="SSF46894">
    <property type="entry name" value="C-terminal effector domain of the bipartite response regulators"/>
    <property type="match status" value="1"/>
</dbReference>
<reference evidence="6 7" key="1">
    <citation type="submission" date="2017-04" db="EMBL/GenBank/DDBJ databases">
        <authorList>
            <person name="Afonso C.L."/>
            <person name="Miller P.J."/>
            <person name="Scott M.A."/>
            <person name="Spackman E."/>
            <person name="Goraichik I."/>
            <person name="Dimitrov K.M."/>
            <person name="Suarez D.L."/>
            <person name="Swayne D.E."/>
        </authorList>
    </citation>
    <scope>NUCLEOTIDE SEQUENCE [LARGE SCALE GENOMIC DNA]</scope>
    <source>
        <strain evidence="6 7">DSM 26133</strain>
    </source>
</reference>
<keyword evidence="4" id="KW-0812">Transmembrane</keyword>
<evidence type="ECO:0000256" key="4">
    <source>
        <dbReference type="SAM" id="Phobius"/>
    </source>
</evidence>
<protein>
    <submittedName>
        <fullName evidence="6">Regulatory protein, luxR family</fullName>
    </submittedName>
</protein>
<keyword evidence="7" id="KW-1185">Reference proteome</keyword>
<dbReference type="GO" id="GO:0003677">
    <property type="term" value="F:DNA binding"/>
    <property type="evidence" value="ECO:0007669"/>
    <property type="project" value="UniProtKB-KW"/>
</dbReference>
<dbReference type="CDD" id="cd06170">
    <property type="entry name" value="LuxR_C_like"/>
    <property type="match status" value="1"/>
</dbReference>
<keyword evidence="2" id="KW-0238">DNA-binding</keyword>
<organism evidence="6 7">
    <name type="scientific">Reichenbachiella faecimaris</name>
    <dbReference type="NCBI Taxonomy" id="692418"/>
    <lineage>
        <taxon>Bacteria</taxon>
        <taxon>Pseudomonadati</taxon>
        <taxon>Bacteroidota</taxon>
        <taxon>Cytophagia</taxon>
        <taxon>Cytophagales</taxon>
        <taxon>Reichenbachiellaceae</taxon>
        <taxon>Reichenbachiella</taxon>
    </lineage>
</organism>